<proteinExistence type="predicted"/>
<evidence type="ECO:0000313" key="2">
    <source>
        <dbReference type="Proteomes" id="UP000887578"/>
    </source>
</evidence>
<dbReference type="Proteomes" id="UP000887578">
    <property type="component" value="Unplaced"/>
</dbReference>
<sequence>MNQLLEAADFLQRNQLGHLCFDCENIFVESSGNSNNNPENIVVKVSPFGLLQHDCKFCCEKVEAKNNEDTFYTTDYCKHIRDLSLSLLTIMLGLLRGQKRKDALLAVSEVAQDEYRRETEALANELMLKAFCGNVEYSVDSDIRFPFKSLLAFKHHHFSPPSLTPSSSISDISEKSAASAPIPTTAAAAAPPQQPPPPFQRAPSEAYQSRTPSRTANSHGIGRSAASLKSAKSSKSLKSVKSMKSLKSGKSCKSSVSAAGAAHWPLPRLPTIGQRVSRVTEYGRFIYEINGKAIFEYTNGTNFVQGICEVLKVSDKQKVRLYKPIKACPLPSSSEEAVKKFDTFEKEFDSIKKLDSTAICLYHMICNDVEAFLSHTPAWILRSPFALPRIVGVIMHNGDVHLTFGDTGFVYWRKHNSSEIISLNNGGELGDEQIEVFEAISQVLEAHRTAWVSYSFIRMLKTDLSCHLALPSPIFPINHQQCGGGIAPYMLVRPQVHYNTDEQYLESLEEFNRMAGIFTYGTQMPSTSTTTNGNG</sequence>
<feature type="compositionally biased region" description="Polar residues" evidence="1">
    <location>
        <begin position="206"/>
        <end position="218"/>
    </location>
</feature>
<evidence type="ECO:0000313" key="3">
    <source>
        <dbReference type="WBParaSite" id="PDA_v2.g18436.t1"/>
    </source>
</evidence>
<protein>
    <submittedName>
        <fullName evidence="3">Uncharacterized protein</fullName>
    </submittedName>
</protein>
<feature type="region of interest" description="Disordered" evidence="1">
    <location>
        <begin position="164"/>
        <end position="248"/>
    </location>
</feature>
<dbReference type="WBParaSite" id="PDA_v2.g18436.t1">
    <property type="protein sequence ID" value="PDA_v2.g18436.t1"/>
    <property type="gene ID" value="PDA_v2.g18436"/>
</dbReference>
<accession>A0A914PUA9</accession>
<feature type="compositionally biased region" description="Low complexity" evidence="1">
    <location>
        <begin position="164"/>
        <end position="191"/>
    </location>
</feature>
<organism evidence="2 3">
    <name type="scientific">Panagrolaimus davidi</name>
    <dbReference type="NCBI Taxonomy" id="227884"/>
    <lineage>
        <taxon>Eukaryota</taxon>
        <taxon>Metazoa</taxon>
        <taxon>Ecdysozoa</taxon>
        <taxon>Nematoda</taxon>
        <taxon>Chromadorea</taxon>
        <taxon>Rhabditida</taxon>
        <taxon>Tylenchina</taxon>
        <taxon>Panagrolaimomorpha</taxon>
        <taxon>Panagrolaimoidea</taxon>
        <taxon>Panagrolaimidae</taxon>
        <taxon>Panagrolaimus</taxon>
    </lineage>
</organism>
<name>A0A914PUA9_9BILA</name>
<dbReference type="AlphaFoldDB" id="A0A914PUA9"/>
<feature type="compositionally biased region" description="Low complexity" evidence="1">
    <location>
        <begin position="224"/>
        <end position="248"/>
    </location>
</feature>
<reference evidence="3" key="1">
    <citation type="submission" date="2022-11" db="UniProtKB">
        <authorList>
            <consortium name="WormBaseParasite"/>
        </authorList>
    </citation>
    <scope>IDENTIFICATION</scope>
</reference>
<evidence type="ECO:0000256" key="1">
    <source>
        <dbReference type="SAM" id="MobiDB-lite"/>
    </source>
</evidence>
<keyword evidence="2" id="KW-1185">Reference proteome</keyword>